<dbReference type="AlphaFoldDB" id="A0A2J7ZY89"/>
<dbReference type="InterPro" id="IPR007836">
    <property type="entry name" value="Ribosomal_eS32"/>
</dbReference>
<evidence type="ECO:0000313" key="7">
    <source>
        <dbReference type="Proteomes" id="UP000236333"/>
    </source>
</evidence>
<protein>
    <recommendedName>
        <fullName evidence="4">60S ribosomal protein L41</fullName>
    </recommendedName>
</protein>
<organism evidence="6 7">
    <name type="scientific">Tetrabaena socialis</name>
    <dbReference type="NCBI Taxonomy" id="47790"/>
    <lineage>
        <taxon>Eukaryota</taxon>
        <taxon>Viridiplantae</taxon>
        <taxon>Chlorophyta</taxon>
        <taxon>core chlorophytes</taxon>
        <taxon>Chlorophyceae</taxon>
        <taxon>CS clade</taxon>
        <taxon>Chlamydomonadales</taxon>
        <taxon>Tetrabaenaceae</taxon>
        <taxon>Tetrabaena</taxon>
    </lineage>
</organism>
<evidence type="ECO:0000256" key="5">
    <source>
        <dbReference type="SAM" id="MobiDB-lite"/>
    </source>
</evidence>
<evidence type="ECO:0000256" key="1">
    <source>
        <dbReference type="ARBA" id="ARBA00022980"/>
    </source>
</evidence>
<reference evidence="6 7" key="1">
    <citation type="journal article" date="2017" name="Mol. Biol. Evol.">
        <title>The 4-celled Tetrabaena socialis nuclear genome reveals the essential components for genetic control of cell number at the origin of multicellularity in the volvocine lineage.</title>
        <authorList>
            <person name="Featherston J."/>
            <person name="Arakaki Y."/>
            <person name="Hanschen E.R."/>
            <person name="Ferris P.J."/>
            <person name="Michod R.E."/>
            <person name="Olson B.J.S.C."/>
            <person name="Nozaki H."/>
            <person name="Durand P.M."/>
        </authorList>
    </citation>
    <scope>NUCLEOTIDE SEQUENCE [LARGE SCALE GENOMIC DNA]</scope>
    <source>
        <strain evidence="6 7">NIES-571</strain>
    </source>
</reference>
<comment type="caution">
    <text evidence="6">The sequence shown here is derived from an EMBL/GenBank/DDBJ whole genome shotgun (WGS) entry which is preliminary data.</text>
</comment>
<evidence type="ECO:0000256" key="3">
    <source>
        <dbReference type="ARBA" id="ARBA00043969"/>
    </source>
</evidence>
<accession>A0A2J7ZY89</accession>
<feature type="region of interest" description="Disordered" evidence="5">
    <location>
        <begin position="15"/>
        <end position="35"/>
    </location>
</feature>
<keyword evidence="2 4" id="KW-0687">Ribonucleoprotein</keyword>
<gene>
    <name evidence="6" type="ORF">TSOC_008514</name>
</gene>
<dbReference type="GO" id="GO:0005840">
    <property type="term" value="C:ribosome"/>
    <property type="evidence" value="ECO:0007669"/>
    <property type="project" value="UniProtKB-KW"/>
</dbReference>
<evidence type="ECO:0000256" key="2">
    <source>
        <dbReference type="ARBA" id="ARBA00023274"/>
    </source>
</evidence>
<keyword evidence="7" id="KW-1185">Reference proteome</keyword>
<dbReference type="Proteomes" id="UP000236333">
    <property type="component" value="Unassembled WGS sequence"/>
</dbReference>
<dbReference type="GO" id="GO:1990904">
    <property type="term" value="C:ribonucleoprotein complex"/>
    <property type="evidence" value="ECO:0007669"/>
    <property type="project" value="UniProtKB-KW"/>
</dbReference>
<dbReference type="GO" id="GO:0006412">
    <property type="term" value="P:translation"/>
    <property type="evidence" value="ECO:0007669"/>
    <property type="project" value="InterPro"/>
</dbReference>
<evidence type="ECO:0000256" key="4">
    <source>
        <dbReference type="RuleBase" id="RU368055"/>
    </source>
</evidence>
<keyword evidence="1 4" id="KW-0689">Ribosomal protein</keyword>
<evidence type="ECO:0000313" key="6">
    <source>
        <dbReference type="EMBL" id="PNH05241.1"/>
    </source>
</evidence>
<name>A0A2J7ZY89_9CHLO</name>
<proteinExistence type="inferred from homology"/>
<comment type="similarity">
    <text evidence="3 4">Belongs to the eukaryotic ribosomal protein eS32 family.</text>
</comment>
<comment type="subunit">
    <text evidence="4">Component of the large ribosomal subunit.</text>
</comment>
<dbReference type="GO" id="GO:0003735">
    <property type="term" value="F:structural constituent of ribosome"/>
    <property type="evidence" value="ECO:0007669"/>
    <property type="project" value="UniProtKB-UniRule"/>
</dbReference>
<dbReference type="Pfam" id="PF05162">
    <property type="entry name" value="Ribosomal_L41"/>
    <property type="match status" value="1"/>
</dbReference>
<sequence length="87" mass="9902">MVCAAPHPTATTLYDSRPVTWPGGPVPPPPGLRARRPNWPLSSKPAVYSSESAAEWGRGTISLGVPWRKKRMRRLKRKRRKMRQRSK</sequence>
<dbReference type="EMBL" id="PGGS01000321">
    <property type="protein sequence ID" value="PNH05241.1"/>
    <property type="molecule type" value="Genomic_DNA"/>
</dbReference>